<dbReference type="Proteomes" id="UP000005546">
    <property type="component" value="Unassembled WGS sequence"/>
</dbReference>
<keyword evidence="7" id="KW-0238">DNA-binding</keyword>
<keyword evidence="6" id="KW-0731">Sigma factor</keyword>
<dbReference type="InterPro" id="IPR000394">
    <property type="entry name" value="RNA_pol_sigma_54"/>
</dbReference>
<dbReference type="Gene3D" id="1.10.10.1330">
    <property type="entry name" value="RNA polymerase sigma-54 factor, core-binding domain"/>
    <property type="match status" value="1"/>
</dbReference>
<dbReference type="eggNOG" id="COG1508">
    <property type="taxonomic scope" value="Bacteria"/>
</dbReference>
<dbReference type="OrthoDB" id="9814402at2"/>
<dbReference type="PANTHER" id="PTHR32248">
    <property type="entry name" value="RNA POLYMERASE SIGMA-54 FACTOR"/>
    <property type="match status" value="1"/>
</dbReference>
<evidence type="ECO:0000256" key="7">
    <source>
        <dbReference type="ARBA" id="ARBA00023125"/>
    </source>
</evidence>
<keyword evidence="3" id="KW-0808">Transferase</keyword>
<feature type="domain" description="RNA polymerase sigma factor 54 DNA-binding" evidence="10">
    <location>
        <begin position="349"/>
        <end position="507"/>
    </location>
</feature>
<dbReference type="Pfam" id="PF04552">
    <property type="entry name" value="Sigma54_DBD"/>
    <property type="match status" value="1"/>
</dbReference>
<proteinExistence type="inferred from homology"/>
<dbReference type="PANTHER" id="PTHR32248:SF4">
    <property type="entry name" value="RNA POLYMERASE SIGMA-54 FACTOR"/>
    <property type="match status" value="1"/>
</dbReference>
<dbReference type="EMBL" id="AFBR01000036">
    <property type="protein sequence ID" value="EGG54744.1"/>
    <property type="molecule type" value="Genomic_DNA"/>
</dbReference>
<keyword evidence="4" id="KW-0548">Nucleotidyltransferase</keyword>
<evidence type="ECO:0000256" key="8">
    <source>
        <dbReference type="ARBA" id="ARBA00023163"/>
    </source>
</evidence>
<keyword evidence="8" id="KW-0804">Transcription</keyword>
<dbReference type="PROSITE" id="PS00718">
    <property type="entry name" value="SIGMA54_2"/>
    <property type="match status" value="1"/>
</dbReference>
<keyword evidence="5" id="KW-0805">Transcription regulation</keyword>
<keyword evidence="13" id="KW-1185">Reference proteome</keyword>
<name>F3QTL8_9BACT</name>
<evidence type="ECO:0000259" key="10">
    <source>
        <dbReference type="Pfam" id="PF04552"/>
    </source>
</evidence>
<evidence type="ECO:0000313" key="12">
    <source>
        <dbReference type="EMBL" id="EGG54744.1"/>
    </source>
</evidence>
<protein>
    <submittedName>
        <fullName evidence="12">RNA polymerase sigma-54 factor</fullName>
    </submittedName>
</protein>
<dbReference type="AlphaFoldDB" id="F3QTL8"/>
<evidence type="ECO:0000256" key="2">
    <source>
        <dbReference type="ARBA" id="ARBA00022478"/>
    </source>
</evidence>
<dbReference type="NCBIfam" id="TIGR02395">
    <property type="entry name" value="rpoN_sigma"/>
    <property type="match status" value="1"/>
</dbReference>
<dbReference type="PROSITE" id="PS50044">
    <property type="entry name" value="SIGMA54_3"/>
    <property type="match status" value="1"/>
</dbReference>
<dbReference type="InterPro" id="IPR007634">
    <property type="entry name" value="RNA_pol_sigma_54_DNA-bd"/>
</dbReference>
<evidence type="ECO:0000313" key="13">
    <source>
        <dbReference type="Proteomes" id="UP000005546"/>
    </source>
</evidence>
<dbReference type="InterPro" id="IPR038709">
    <property type="entry name" value="RpoN_core-bd_sf"/>
</dbReference>
<dbReference type="GO" id="GO:0016779">
    <property type="term" value="F:nucleotidyltransferase activity"/>
    <property type="evidence" value="ECO:0007669"/>
    <property type="project" value="UniProtKB-KW"/>
</dbReference>
<dbReference type="GO" id="GO:0016987">
    <property type="term" value="F:sigma factor activity"/>
    <property type="evidence" value="ECO:0007669"/>
    <property type="project" value="UniProtKB-KW"/>
</dbReference>
<keyword evidence="2" id="KW-0240">DNA-directed RNA polymerase</keyword>
<evidence type="ECO:0000256" key="1">
    <source>
        <dbReference type="ARBA" id="ARBA00008798"/>
    </source>
</evidence>
<feature type="compositionally biased region" description="Acidic residues" evidence="9">
    <location>
        <begin position="57"/>
        <end position="74"/>
    </location>
</feature>
<feature type="domain" description="RNA polymerase sigma factor 54 core-binding" evidence="11">
    <location>
        <begin position="132"/>
        <end position="325"/>
    </location>
</feature>
<evidence type="ECO:0000256" key="9">
    <source>
        <dbReference type="SAM" id="MobiDB-lite"/>
    </source>
</evidence>
<gene>
    <name evidence="12" type="ORF">HMPREF9442_01537</name>
</gene>
<accession>F3QTL8</accession>
<evidence type="ECO:0000256" key="5">
    <source>
        <dbReference type="ARBA" id="ARBA00023015"/>
    </source>
</evidence>
<dbReference type="Pfam" id="PF00309">
    <property type="entry name" value="Sigma54_AID"/>
    <property type="match status" value="1"/>
</dbReference>
<dbReference type="Gene3D" id="1.10.10.60">
    <property type="entry name" value="Homeodomain-like"/>
    <property type="match status" value="1"/>
</dbReference>
<dbReference type="HOGENOM" id="CLU_020569_0_1_10"/>
<dbReference type="InterPro" id="IPR007046">
    <property type="entry name" value="RNA_pol_sigma_54_core-bd"/>
</dbReference>
<feature type="region of interest" description="Disordered" evidence="9">
    <location>
        <begin position="1"/>
        <end position="21"/>
    </location>
</feature>
<comment type="similarity">
    <text evidence="1">Belongs to the sigma-54 factor family.</text>
</comment>
<dbReference type="GO" id="GO:0000428">
    <property type="term" value="C:DNA-directed RNA polymerase complex"/>
    <property type="evidence" value="ECO:0007669"/>
    <property type="project" value="UniProtKB-KW"/>
</dbReference>
<organism evidence="12 13">
    <name type="scientific">Paraprevotella xylaniphila YIT 11841</name>
    <dbReference type="NCBI Taxonomy" id="762982"/>
    <lineage>
        <taxon>Bacteria</taxon>
        <taxon>Pseudomonadati</taxon>
        <taxon>Bacteroidota</taxon>
        <taxon>Bacteroidia</taxon>
        <taxon>Bacteroidales</taxon>
        <taxon>Prevotellaceae</taxon>
        <taxon>Paraprevotella</taxon>
    </lineage>
</organism>
<comment type="caution">
    <text evidence="12">The sequence shown here is derived from an EMBL/GenBank/DDBJ whole genome shotgun (WGS) entry which is preliminary data.</text>
</comment>
<reference evidence="12 13" key="1">
    <citation type="submission" date="2011-02" db="EMBL/GenBank/DDBJ databases">
        <authorList>
            <person name="Weinstock G."/>
            <person name="Sodergren E."/>
            <person name="Clifton S."/>
            <person name="Fulton L."/>
            <person name="Fulton B."/>
            <person name="Courtney L."/>
            <person name="Fronick C."/>
            <person name="Harrison M."/>
            <person name="Strong C."/>
            <person name="Farmer C."/>
            <person name="Delahaunty K."/>
            <person name="Markovic C."/>
            <person name="Hall O."/>
            <person name="Minx P."/>
            <person name="Tomlinson C."/>
            <person name="Mitreva M."/>
            <person name="Hou S."/>
            <person name="Chen J."/>
            <person name="Wollam A."/>
            <person name="Pepin K.H."/>
            <person name="Johnson M."/>
            <person name="Bhonagiri V."/>
            <person name="Zhang X."/>
            <person name="Suruliraj S."/>
            <person name="Warren W."/>
            <person name="Chinwalla A."/>
            <person name="Mardis E.R."/>
            <person name="Wilson R.K."/>
        </authorList>
    </citation>
    <scope>NUCLEOTIDE SEQUENCE [LARGE SCALE GENOMIC DNA]</scope>
    <source>
        <strain evidence="12 13">YIT 11841</strain>
    </source>
</reference>
<evidence type="ECO:0000256" key="3">
    <source>
        <dbReference type="ARBA" id="ARBA00022679"/>
    </source>
</evidence>
<evidence type="ECO:0000256" key="6">
    <source>
        <dbReference type="ARBA" id="ARBA00023082"/>
    </source>
</evidence>
<dbReference type="STRING" id="762982.HMPREF9442_01537"/>
<dbReference type="GO" id="GO:0001216">
    <property type="term" value="F:DNA-binding transcription activator activity"/>
    <property type="evidence" value="ECO:0007669"/>
    <property type="project" value="InterPro"/>
</dbReference>
<dbReference type="GO" id="GO:0003677">
    <property type="term" value="F:DNA binding"/>
    <property type="evidence" value="ECO:0007669"/>
    <property type="project" value="UniProtKB-KW"/>
</dbReference>
<dbReference type="GO" id="GO:0006352">
    <property type="term" value="P:DNA-templated transcription initiation"/>
    <property type="evidence" value="ECO:0007669"/>
    <property type="project" value="InterPro"/>
</dbReference>
<evidence type="ECO:0000256" key="4">
    <source>
        <dbReference type="ARBA" id="ARBA00022695"/>
    </source>
</evidence>
<dbReference type="PIRSF" id="PIRSF000774">
    <property type="entry name" value="RpoN"/>
    <property type="match status" value="1"/>
</dbReference>
<feature type="compositionally biased region" description="Basic and acidic residues" evidence="9">
    <location>
        <begin position="90"/>
        <end position="108"/>
    </location>
</feature>
<dbReference type="PRINTS" id="PR00045">
    <property type="entry name" value="SIGMA54FCT"/>
</dbReference>
<evidence type="ECO:0000259" key="11">
    <source>
        <dbReference type="Pfam" id="PF04963"/>
    </source>
</evidence>
<sequence>MSQKLVQSQSMQQVQTLSPQQVLQVRLLEMPVSELEQRVKNELIDNGALEESLGSSEDADTSSEDVYDGTDDTESAGGEASGLDGGLPSDEYRPAEVRQAMDDYRTPDDVPDYLLQERGGKDRPETMDYGDTTSFYEQMTEQMNECDLTPRERELMAYLIGSLENDGLLKKKLSTLADELEIYAGIQTTESELEAVLARLQTFDPPGIGARDLRECLLLQLRRDEHRGSRQKQLEYEIIDKLFDEFTHKRWDRIAARLHLTEAECERLQRDLKKLNPRPGSAMGEVVGHNYQQIVPDFAVETDDDGGITLSFNKGDVPELRISPSFMEILHQVDTGRAKLSRPEREALQYTRQKIEKAQGFIEAVKQRRRTLTAVMQAIIDLQRPFFLEGDETLLRPMILKDVAERTGLDISTVSRAANSKYVETHYGTYPLKWFFSDGYVTGDGQEIATRKIQAALKDLVEAEDKKKPLSDEALTAMLNEKGFPIARRTVAKYREQLGIPVARLRR</sequence>
<dbReference type="Pfam" id="PF04963">
    <property type="entry name" value="Sigma54_CBD"/>
    <property type="match status" value="1"/>
</dbReference>
<feature type="region of interest" description="Disordered" evidence="9">
    <location>
        <begin position="44"/>
        <end position="128"/>
    </location>
</feature>